<evidence type="ECO:0000313" key="9">
    <source>
        <dbReference type="EMBL" id="RGL08421.1"/>
    </source>
</evidence>
<keyword evidence="5 8" id="KW-0533">Nickel</keyword>
<evidence type="ECO:0000256" key="7">
    <source>
        <dbReference type="ARBA" id="ARBA00023002"/>
    </source>
</evidence>
<dbReference type="GO" id="GO:0030313">
    <property type="term" value="C:cell envelope"/>
    <property type="evidence" value="ECO:0007669"/>
    <property type="project" value="UniProtKB-SubCell"/>
</dbReference>
<protein>
    <submittedName>
        <fullName evidence="9">Nickel-dependent hydrogenase large subunit</fullName>
    </submittedName>
</protein>
<keyword evidence="6 8" id="KW-0479">Metal-binding</keyword>
<dbReference type="AlphaFoldDB" id="A0A3E4QQE5"/>
<comment type="subcellular location">
    <subcellularLocation>
        <location evidence="2">Cell envelope</location>
    </subcellularLocation>
</comment>
<evidence type="ECO:0000256" key="5">
    <source>
        <dbReference type="ARBA" id="ARBA00022596"/>
    </source>
</evidence>
<comment type="cofactor">
    <cofactor evidence="1 8">
        <name>Ni(2+)</name>
        <dbReference type="ChEBI" id="CHEBI:49786"/>
    </cofactor>
</comment>
<evidence type="ECO:0000256" key="6">
    <source>
        <dbReference type="ARBA" id="ARBA00022723"/>
    </source>
</evidence>
<reference evidence="9 10" key="1">
    <citation type="submission" date="2018-08" db="EMBL/GenBank/DDBJ databases">
        <title>A genome reference for cultivated species of the human gut microbiota.</title>
        <authorList>
            <person name="Zou Y."/>
            <person name="Xue W."/>
            <person name="Luo G."/>
        </authorList>
    </citation>
    <scope>NUCLEOTIDE SEQUENCE [LARGE SCALE GENOMIC DNA]</scope>
    <source>
        <strain evidence="9 10">TF08-14</strain>
    </source>
</reference>
<comment type="similarity">
    <text evidence="3">Belongs to the [NiFe]/[NiFeSe] hydrogenase large subunit family.</text>
</comment>
<feature type="binding site" evidence="8">
    <location>
        <position position="41"/>
    </location>
    <ligand>
        <name>Mg(2+)</name>
        <dbReference type="ChEBI" id="CHEBI:18420"/>
    </ligand>
</feature>
<dbReference type="Pfam" id="PF00374">
    <property type="entry name" value="NiFeSe_Hases"/>
    <property type="match status" value="1"/>
</dbReference>
<evidence type="ECO:0000256" key="3">
    <source>
        <dbReference type="ARBA" id="ARBA00009292"/>
    </source>
</evidence>
<accession>A0A3E4QQE5</accession>
<proteinExistence type="inferred from homology"/>
<feature type="binding site" evidence="8">
    <location>
        <position position="528"/>
    </location>
    <ligand>
        <name>Ni(2+)</name>
        <dbReference type="ChEBI" id="CHEBI:49786"/>
    </ligand>
</feature>
<evidence type="ECO:0000256" key="1">
    <source>
        <dbReference type="ARBA" id="ARBA00001967"/>
    </source>
</evidence>
<name>A0A3E4QQE5_9ACTN</name>
<comment type="subunit">
    <text evidence="4">Heterodimer of a large and a small subunit.</text>
</comment>
<dbReference type="EMBL" id="QSRJ01000010">
    <property type="protein sequence ID" value="RGL08421.1"/>
    <property type="molecule type" value="Genomic_DNA"/>
</dbReference>
<keyword evidence="8" id="KW-0460">Magnesium</keyword>
<dbReference type="Gene3D" id="1.10.645.10">
    <property type="entry name" value="Cytochrome-c3 Hydrogenase, chain B"/>
    <property type="match status" value="1"/>
</dbReference>
<evidence type="ECO:0000256" key="4">
    <source>
        <dbReference type="ARBA" id="ARBA00011771"/>
    </source>
</evidence>
<organism evidence="9 10">
    <name type="scientific">Collinsella tanakaei</name>
    <dbReference type="NCBI Taxonomy" id="626935"/>
    <lineage>
        <taxon>Bacteria</taxon>
        <taxon>Bacillati</taxon>
        <taxon>Actinomycetota</taxon>
        <taxon>Coriobacteriia</taxon>
        <taxon>Coriobacteriales</taxon>
        <taxon>Coriobacteriaceae</taxon>
        <taxon>Collinsella</taxon>
    </lineage>
</organism>
<comment type="cofactor">
    <cofactor evidence="8">
        <name>Fe cation</name>
        <dbReference type="ChEBI" id="CHEBI:24875"/>
    </cofactor>
</comment>
<dbReference type="Proteomes" id="UP000260943">
    <property type="component" value="Unassembled WGS sequence"/>
</dbReference>
<dbReference type="InterPro" id="IPR029014">
    <property type="entry name" value="NiFe-Hase_large"/>
</dbReference>
<evidence type="ECO:0000256" key="8">
    <source>
        <dbReference type="PIRSR" id="PIRSR601501-1"/>
    </source>
</evidence>
<feature type="binding site" evidence="8">
    <location>
        <position position="63"/>
    </location>
    <ligand>
        <name>Fe cation</name>
        <dbReference type="ChEBI" id="CHEBI:24875"/>
    </ligand>
</feature>
<evidence type="ECO:0000313" key="10">
    <source>
        <dbReference type="Proteomes" id="UP000260943"/>
    </source>
</evidence>
<dbReference type="PANTHER" id="PTHR42958:SF2">
    <property type="entry name" value="UPTAKE HYDROGENASE LARGE SUBUNIT"/>
    <property type="match status" value="1"/>
</dbReference>
<dbReference type="InterPro" id="IPR050867">
    <property type="entry name" value="NiFe/NiFeSe_hydrgnase_LSU"/>
</dbReference>
<feature type="binding site" evidence="8">
    <location>
        <position position="60"/>
    </location>
    <ligand>
        <name>Ni(2+)</name>
        <dbReference type="ChEBI" id="CHEBI:49786"/>
    </ligand>
</feature>
<feature type="binding site" evidence="8">
    <location>
        <position position="531"/>
    </location>
    <ligand>
        <name>Fe cation</name>
        <dbReference type="ChEBI" id="CHEBI:24875"/>
    </ligand>
</feature>
<keyword evidence="7" id="KW-0560">Oxidoreductase</keyword>
<evidence type="ECO:0000256" key="2">
    <source>
        <dbReference type="ARBA" id="ARBA00004196"/>
    </source>
</evidence>
<gene>
    <name evidence="9" type="ORF">DXC81_08585</name>
</gene>
<dbReference type="RefSeq" id="WP_117680026.1">
    <property type="nucleotide sequence ID" value="NZ_CAJJKC010000004.1"/>
</dbReference>
<dbReference type="GO" id="GO:0016151">
    <property type="term" value="F:nickel cation binding"/>
    <property type="evidence" value="ECO:0007669"/>
    <property type="project" value="InterPro"/>
</dbReference>
<keyword evidence="8" id="KW-0408">Iron</keyword>
<dbReference type="SUPFAM" id="SSF56762">
    <property type="entry name" value="HydB/Nqo4-like"/>
    <property type="match status" value="1"/>
</dbReference>
<dbReference type="InterPro" id="IPR001501">
    <property type="entry name" value="Ni-dep_hyd_lsu"/>
</dbReference>
<dbReference type="GO" id="GO:0008901">
    <property type="term" value="F:ferredoxin hydrogenase activity"/>
    <property type="evidence" value="ECO:0007669"/>
    <property type="project" value="InterPro"/>
</dbReference>
<dbReference type="InterPro" id="IPR018194">
    <property type="entry name" value="Ni-dep_hyd_lsu_Ni_BS"/>
</dbReference>
<dbReference type="PANTHER" id="PTHR42958">
    <property type="entry name" value="HYDROGENASE-2 LARGE CHAIN"/>
    <property type="match status" value="1"/>
</dbReference>
<feature type="binding site" evidence="8">
    <location>
        <position position="63"/>
    </location>
    <ligand>
        <name>Ni(2+)</name>
        <dbReference type="ChEBI" id="CHEBI:49786"/>
    </ligand>
</feature>
<dbReference type="FunFam" id="1.10.645.10:FF:000002">
    <property type="entry name" value="Hydrogenase 2 large subunit"/>
    <property type="match status" value="1"/>
</dbReference>
<dbReference type="PROSITE" id="PS00507">
    <property type="entry name" value="NI_HGENASE_L_1"/>
    <property type="match status" value="1"/>
</dbReference>
<sequence length="554" mass="60493">MARSVVDPITRIEGHLSIEMEVEDGKVTEAWSCGNLYRGLENALVGRTPYDAALISERICGVCPVSHVHTSCFAAEDAYGIKIPSAARLIRNLSEGGQILHSTILWFYNLAGLDYINPLDAVNANPADAYEVCRKYGTAGADFEGLSARLKAFAENGQLSIFSGNWFDCKDADGASAFHLTPAENLVGTAHYFEGIDYQAKASQICAIIGGKMPHVMTSIPGGTSFVPTPEKLDEIIFRIRELKTWIQGTMIPDMFMIVEKYPNLVGMGKGEGRFVSFGVLDDESRELNCRYLPAGMVTLNEDGTMTIANVDASLITEDVTHAFYENHAPLNPVDGVTRPMWPKDGKNFSNKYTWCKAPRYDGEAYEAGGISRMLAAYVRGVEPVVKLMDDALAKTGLTMAQLDCVAGRLLARVLEADYVCDVMEQNFNELVQLMADDKAEYYTPAARTTGEGLGLWEAPRGALLHTEKVENDVVTHYQEIIPSTWNLSPTDGKGNPGPLEHMLLGTTVTDIDKPLDAVRIVHSVDPCTACACHVTEPATGKSFHTVTSPWGVM</sequence>
<comment type="caution">
    <text evidence="9">The sequence shown here is derived from an EMBL/GenBank/DDBJ whole genome shotgun (WGS) entry which is preliminary data.</text>
</comment>
<feature type="binding site" evidence="8">
    <location>
        <position position="534"/>
    </location>
    <ligand>
        <name>Mg(2+)</name>
        <dbReference type="ChEBI" id="CHEBI:18420"/>
    </ligand>
</feature>